<evidence type="ECO:0000256" key="11">
    <source>
        <dbReference type="PROSITE-ProRule" id="PRU00524"/>
    </source>
</evidence>
<evidence type="ECO:0000259" key="12">
    <source>
        <dbReference type="PROSITE" id="PS51177"/>
    </source>
</evidence>
<evidence type="ECO:0000256" key="6">
    <source>
        <dbReference type="ARBA" id="ARBA00013950"/>
    </source>
</evidence>
<evidence type="ECO:0000256" key="10">
    <source>
        <dbReference type="NCBIfam" id="TIGR00187"/>
    </source>
</evidence>
<comment type="function">
    <text evidence="2">Catalyzes the dismutation of two molecules of 6,7-dimethyl-8-ribityllumazine, resulting in the formation of riboflavin and 5-amino-6-(D-ribitylamino)uracil.</text>
</comment>
<evidence type="ECO:0000256" key="9">
    <source>
        <dbReference type="ARBA" id="ARBA00022737"/>
    </source>
</evidence>
<feature type="domain" description="Lumazine-binding" evidence="12">
    <location>
        <begin position="1"/>
        <end position="95"/>
    </location>
</feature>
<dbReference type="EMBL" id="JADIMB010000071">
    <property type="protein sequence ID" value="MBO8471155.1"/>
    <property type="molecule type" value="Genomic_DNA"/>
</dbReference>
<dbReference type="InterPro" id="IPR026017">
    <property type="entry name" value="Lumazine-bd_dom"/>
</dbReference>
<dbReference type="AlphaFoldDB" id="A0A9D9NFK0"/>
<dbReference type="InterPro" id="IPR023366">
    <property type="entry name" value="ATP_synth_asu-like_sf"/>
</dbReference>
<dbReference type="GO" id="GO:0009231">
    <property type="term" value="P:riboflavin biosynthetic process"/>
    <property type="evidence" value="ECO:0007669"/>
    <property type="project" value="UniProtKB-KW"/>
</dbReference>
<sequence length="221" mass="22615">MFTGIIEETGTVRSVTGGADGAVLDIGASRVLEGTREGDSIAVNGVCLTVSPGSGHFRASVMPETLRRTSLGSLRPGSKVNLERAMLCGGRFGGHIVTGHVDACGRVASVTADGIARLLKVSVPGSVLKYIAVKGSVTLDGTSLTVSGVDSDGLTVSLIPHTMASTTLGLLHTGSPVNVEVDLLARYLERLLPGCGTGAEPSADAPQEKGLTLEFLKENGF</sequence>
<evidence type="ECO:0000256" key="7">
    <source>
        <dbReference type="ARBA" id="ARBA00022619"/>
    </source>
</evidence>
<comment type="catalytic activity">
    <reaction evidence="1">
        <text>2 6,7-dimethyl-8-(1-D-ribityl)lumazine + H(+) = 5-amino-6-(D-ribitylamino)uracil + riboflavin</text>
        <dbReference type="Rhea" id="RHEA:20772"/>
        <dbReference type="ChEBI" id="CHEBI:15378"/>
        <dbReference type="ChEBI" id="CHEBI:15934"/>
        <dbReference type="ChEBI" id="CHEBI:57986"/>
        <dbReference type="ChEBI" id="CHEBI:58201"/>
        <dbReference type="EC" id="2.5.1.9"/>
    </reaction>
</comment>
<comment type="caution">
    <text evidence="13">The sequence shown here is derived from an EMBL/GenBank/DDBJ whole genome shotgun (WGS) entry which is preliminary data.</text>
</comment>
<gene>
    <name evidence="13" type="ORF">IAB82_05100</name>
</gene>
<organism evidence="13 14">
    <name type="scientific">Candidatus Cryptobacteroides faecavium</name>
    <dbReference type="NCBI Taxonomy" id="2840762"/>
    <lineage>
        <taxon>Bacteria</taxon>
        <taxon>Pseudomonadati</taxon>
        <taxon>Bacteroidota</taxon>
        <taxon>Bacteroidia</taxon>
        <taxon>Bacteroidales</taxon>
        <taxon>Candidatus Cryptobacteroides</taxon>
    </lineage>
</organism>
<dbReference type="Proteomes" id="UP000823603">
    <property type="component" value="Unassembled WGS sequence"/>
</dbReference>
<keyword evidence="8 13" id="KW-0808">Transferase</keyword>
<dbReference type="PROSITE" id="PS51177">
    <property type="entry name" value="LUMAZINE_BIND"/>
    <property type="match status" value="2"/>
</dbReference>
<dbReference type="Gene3D" id="2.40.30.20">
    <property type="match status" value="2"/>
</dbReference>
<comment type="subunit">
    <text evidence="4">Homotrimer.</text>
</comment>
<evidence type="ECO:0000256" key="4">
    <source>
        <dbReference type="ARBA" id="ARBA00011233"/>
    </source>
</evidence>
<proteinExistence type="predicted"/>
<dbReference type="NCBIfam" id="TIGR00187">
    <property type="entry name" value="ribE"/>
    <property type="match status" value="1"/>
</dbReference>
<dbReference type="InterPro" id="IPR017938">
    <property type="entry name" value="Riboflavin_synthase-like_b-brl"/>
</dbReference>
<evidence type="ECO:0000313" key="13">
    <source>
        <dbReference type="EMBL" id="MBO8471155.1"/>
    </source>
</evidence>
<keyword evidence="7" id="KW-0686">Riboflavin biosynthesis</keyword>
<dbReference type="PANTHER" id="PTHR21098">
    <property type="entry name" value="RIBOFLAVIN SYNTHASE ALPHA CHAIN"/>
    <property type="match status" value="1"/>
</dbReference>
<accession>A0A9D9NFK0</accession>
<dbReference type="InterPro" id="IPR001783">
    <property type="entry name" value="Lumazine-bd"/>
</dbReference>
<reference evidence="13" key="2">
    <citation type="journal article" date="2021" name="PeerJ">
        <title>Extensive microbial diversity within the chicken gut microbiome revealed by metagenomics and culture.</title>
        <authorList>
            <person name="Gilroy R."/>
            <person name="Ravi A."/>
            <person name="Getino M."/>
            <person name="Pursley I."/>
            <person name="Horton D.L."/>
            <person name="Alikhan N.F."/>
            <person name="Baker D."/>
            <person name="Gharbi K."/>
            <person name="Hall N."/>
            <person name="Watson M."/>
            <person name="Adriaenssens E.M."/>
            <person name="Foster-Nyarko E."/>
            <person name="Jarju S."/>
            <person name="Secka A."/>
            <person name="Antonio M."/>
            <person name="Oren A."/>
            <person name="Chaudhuri R.R."/>
            <person name="La Ragione R."/>
            <person name="Hildebrand F."/>
            <person name="Pallen M.J."/>
        </authorList>
    </citation>
    <scope>NUCLEOTIDE SEQUENCE</scope>
    <source>
        <strain evidence="13">B2-22910</strain>
    </source>
</reference>
<evidence type="ECO:0000256" key="1">
    <source>
        <dbReference type="ARBA" id="ARBA00000968"/>
    </source>
</evidence>
<dbReference type="Pfam" id="PF00677">
    <property type="entry name" value="Lum_binding"/>
    <property type="match status" value="2"/>
</dbReference>
<dbReference type="CDD" id="cd00402">
    <property type="entry name" value="Riboflavin_synthase_like"/>
    <property type="match status" value="1"/>
</dbReference>
<comment type="pathway">
    <text evidence="3">Cofactor biosynthesis; riboflavin biosynthesis; riboflavin from 2-hydroxy-3-oxobutyl phosphate and 5-amino-6-(D-ribitylamino)uracil: step 2/2.</text>
</comment>
<dbReference type="EC" id="2.5.1.9" evidence="5 10"/>
<dbReference type="PANTHER" id="PTHR21098:SF12">
    <property type="entry name" value="RIBOFLAVIN SYNTHASE"/>
    <property type="match status" value="1"/>
</dbReference>
<protein>
    <recommendedName>
        <fullName evidence="6 10">Riboflavin synthase</fullName>
        <ecNumber evidence="5 10">2.5.1.9</ecNumber>
    </recommendedName>
</protein>
<evidence type="ECO:0000256" key="5">
    <source>
        <dbReference type="ARBA" id="ARBA00012827"/>
    </source>
</evidence>
<evidence type="ECO:0000256" key="3">
    <source>
        <dbReference type="ARBA" id="ARBA00004887"/>
    </source>
</evidence>
<reference evidence="13" key="1">
    <citation type="submission" date="2020-10" db="EMBL/GenBank/DDBJ databases">
        <authorList>
            <person name="Gilroy R."/>
        </authorList>
    </citation>
    <scope>NUCLEOTIDE SEQUENCE</scope>
    <source>
        <strain evidence="13">B2-22910</strain>
    </source>
</reference>
<dbReference type="NCBIfam" id="NF006767">
    <property type="entry name" value="PRK09289.1"/>
    <property type="match status" value="1"/>
</dbReference>
<keyword evidence="9" id="KW-0677">Repeat</keyword>
<dbReference type="SUPFAM" id="SSF63380">
    <property type="entry name" value="Riboflavin synthase domain-like"/>
    <property type="match status" value="2"/>
</dbReference>
<feature type="domain" description="Lumazine-binding" evidence="12">
    <location>
        <begin position="96"/>
        <end position="192"/>
    </location>
</feature>
<dbReference type="FunFam" id="2.40.30.20:FF:000003">
    <property type="entry name" value="Riboflavin synthase, alpha subunit"/>
    <property type="match status" value="1"/>
</dbReference>
<feature type="repeat" description="Lumazine-binding" evidence="11">
    <location>
        <begin position="96"/>
        <end position="192"/>
    </location>
</feature>
<dbReference type="FunFam" id="2.40.30.20:FF:000004">
    <property type="entry name" value="Riboflavin synthase, alpha subunit"/>
    <property type="match status" value="1"/>
</dbReference>
<dbReference type="GO" id="GO:0004746">
    <property type="term" value="F:riboflavin synthase activity"/>
    <property type="evidence" value="ECO:0007669"/>
    <property type="project" value="UniProtKB-UniRule"/>
</dbReference>
<name>A0A9D9NFK0_9BACT</name>
<evidence type="ECO:0000313" key="14">
    <source>
        <dbReference type="Proteomes" id="UP000823603"/>
    </source>
</evidence>
<dbReference type="PIRSF" id="PIRSF000498">
    <property type="entry name" value="Riboflavin_syn_A"/>
    <property type="match status" value="1"/>
</dbReference>
<evidence type="ECO:0000256" key="8">
    <source>
        <dbReference type="ARBA" id="ARBA00022679"/>
    </source>
</evidence>
<evidence type="ECO:0000256" key="2">
    <source>
        <dbReference type="ARBA" id="ARBA00002803"/>
    </source>
</evidence>
<feature type="repeat" description="Lumazine-binding" evidence="11">
    <location>
        <begin position="1"/>
        <end position="95"/>
    </location>
</feature>